<sequence length="277" mass="28717">MSTTQNSSAPKTRVAIAGLGAIGQSLAQSLAAGRVPGVELVAVSAKNHDKAAAFVQTLVHQVPVLTIDQLEPVADLVVECAPAALLSDIVTPFLKAGKQAIVLSVGALLFNEHLSKVASDHGGTIMVPTGALIGLDAVIAAAEGKIHEVKMVTRKPPAGLKGAPHLVENNISVDGLTEPLKVFEGNARDAAKGFPANLNVVVALALAGVGPEHTTLEIWADPTVTRNTHTIKVDSDSARFTMTIENIPSENPKTGRIVAQSVVAMLRKMRAGLRVGT</sequence>
<evidence type="ECO:0000313" key="9">
    <source>
        <dbReference type="EMBL" id="UOD50933.1"/>
    </source>
</evidence>
<dbReference type="RefSeq" id="WP_243479347.1">
    <property type="nucleotide sequence ID" value="NZ_CP063982.1"/>
</dbReference>
<comment type="similarity">
    <text evidence="1 6">Belongs to the L-aspartate dehydrogenase family.</text>
</comment>
<evidence type="ECO:0000259" key="7">
    <source>
        <dbReference type="Pfam" id="PF01958"/>
    </source>
</evidence>
<dbReference type="InterPro" id="IPR020626">
    <property type="entry name" value="Asp_DH_prok"/>
</dbReference>
<feature type="binding site" evidence="6">
    <location>
        <position position="199"/>
    </location>
    <ligand>
        <name>NAD(+)</name>
        <dbReference type="ChEBI" id="CHEBI:57540"/>
    </ligand>
</feature>
<feature type="binding site" evidence="6">
    <location>
        <position position="131"/>
    </location>
    <ligand>
        <name>NAD(+)</name>
        <dbReference type="ChEBI" id="CHEBI:57540"/>
    </ligand>
</feature>
<evidence type="ECO:0000313" key="10">
    <source>
        <dbReference type="Proteomes" id="UP000831607"/>
    </source>
</evidence>
<feature type="domain" description="Aspartate/homoserine dehydrogenase NAD-binding" evidence="8">
    <location>
        <begin position="18"/>
        <end position="128"/>
    </location>
</feature>
<feature type="domain" description="Aspartate dehydrogenase" evidence="7">
    <location>
        <begin position="177"/>
        <end position="263"/>
    </location>
</feature>
<dbReference type="EC" id="1.4.1.21" evidence="6"/>
<dbReference type="SUPFAM" id="SSF55347">
    <property type="entry name" value="Glyceraldehyde-3-phosphate dehydrogenase-like, C-terminal domain"/>
    <property type="match status" value="1"/>
</dbReference>
<evidence type="ECO:0000256" key="5">
    <source>
        <dbReference type="ARBA" id="ARBA00023027"/>
    </source>
</evidence>
<proteinExistence type="inferred from homology"/>
<comment type="catalytic activity">
    <reaction evidence="6">
        <text>L-aspartate + NAD(+) + H2O = oxaloacetate + NH4(+) + NADH + H(+)</text>
        <dbReference type="Rhea" id="RHEA:11788"/>
        <dbReference type="ChEBI" id="CHEBI:15377"/>
        <dbReference type="ChEBI" id="CHEBI:15378"/>
        <dbReference type="ChEBI" id="CHEBI:16452"/>
        <dbReference type="ChEBI" id="CHEBI:28938"/>
        <dbReference type="ChEBI" id="CHEBI:29991"/>
        <dbReference type="ChEBI" id="CHEBI:57540"/>
        <dbReference type="ChEBI" id="CHEBI:57945"/>
        <dbReference type="EC" id="1.4.1.21"/>
    </reaction>
</comment>
<comment type="pathway">
    <text evidence="6">Cofactor biosynthesis; NAD(+) biosynthesis; iminoaspartate from L-aspartate (dehydrogenase route): step 1/1.</text>
</comment>
<evidence type="ECO:0000256" key="1">
    <source>
        <dbReference type="ARBA" id="ARBA00008331"/>
    </source>
</evidence>
<organism evidence="9 10">
    <name type="scientific">Orrella daihaiensis</name>
    <dbReference type="NCBI Taxonomy" id="2782176"/>
    <lineage>
        <taxon>Bacteria</taxon>
        <taxon>Pseudomonadati</taxon>
        <taxon>Pseudomonadota</taxon>
        <taxon>Betaproteobacteria</taxon>
        <taxon>Burkholderiales</taxon>
        <taxon>Alcaligenaceae</taxon>
        <taxon>Orrella</taxon>
    </lineage>
</organism>
<accession>A0ABY4ALK4</accession>
<gene>
    <name evidence="6" type="primary">nadX</name>
    <name evidence="9" type="ORF">DHf2319_03150</name>
</gene>
<comment type="miscellaneous">
    <text evidence="6">The iminoaspartate product is unstable in aqueous solution and can decompose to oxaloacetate and ammonia.</text>
</comment>
<dbReference type="SUPFAM" id="SSF51735">
    <property type="entry name" value="NAD(P)-binding Rossmann-fold domains"/>
    <property type="match status" value="1"/>
</dbReference>
<keyword evidence="2 6" id="KW-0662">Pyridine nucleotide biosynthesis</keyword>
<dbReference type="InterPro" id="IPR036291">
    <property type="entry name" value="NAD(P)-bd_dom_sf"/>
</dbReference>
<dbReference type="Gene3D" id="3.30.360.10">
    <property type="entry name" value="Dihydrodipicolinate Reductase, domain 2"/>
    <property type="match status" value="1"/>
</dbReference>
<comment type="catalytic activity">
    <reaction evidence="6">
        <text>L-aspartate + NADP(+) + H2O = oxaloacetate + NH4(+) + NADPH + H(+)</text>
        <dbReference type="Rhea" id="RHEA:11784"/>
        <dbReference type="ChEBI" id="CHEBI:15377"/>
        <dbReference type="ChEBI" id="CHEBI:15378"/>
        <dbReference type="ChEBI" id="CHEBI:16452"/>
        <dbReference type="ChEBI" id="CHEBI:28938"/>
        <dbReference type="ChEBI" id="CHEBI:29991"/>
        <dbReference type="ChEBI" id="CHEBI:57783"/>
        <dbReference type="ChEBI" id="CHEBI:58349"/>
        <dbReference type="EC" id="1.4.1.21"/>
    </reaction>
</comment>
<protein>
    <recommendedName>
        <fullName evidence="6">L-aspartate dehydrogenase</fullName>
        <ecNumber evidence="6">1.4.1.21</ecNumber>
    </recommendedName>
</protein>
<dbReference type="InterPro" id="IPR005106">
    <property type="entry name" value="Asp/hSer_DH_NAD-bd"/>
</dbReference>
<keyword evidence="5 6" id="KW-0520">NAD</keyword>
<dbReference type="InterPro" id="IPR011182">
    <property type="entry name" value="L-Asp_DH"/>
</dbReference>
<reference evidence="9 10" key="1">
    <citation type="submission" date="2020-11" db="EMBL/GenBank/DDBJ databases">
        <title>Algicoccus daihaiensis sp.nov., isolated from Daihai Lake in Inner Mongolia.</title>
        <authorList>
            <person name="Kai J."/>
        </authorList>
    </citation>
    <scope>NUCLEOTIDE SEQUENCE [LARGE SCALE GENOMIC DNA]</scope>
    <source>
        <strain evidence="10">f23</strain>
    </source>
</reference>
<evidence type="ECO:0000256" key="4">
    <source>
        <dbReference type="ARBA" id="ARBA00023002"/>
    </source>
</evidence>
<dbReference type="Pfam" id="PF03447">
    <property type="entry name" value="NAD_binding_3"/>
    <property type="match status" value="1"/>
</dbReference>
<dbReference type="Pfam" id="PF01958">
    <property type="entry name" value="Asp_DH_C"/>
    <property type="match status" value="1"/>
</dbReference>
<dbReference type="NCBIfam" id="NF009825">
    <property type="entry name" value="PRK13302.1"/>
    <property type="match status" value="1"/>
</dbReference>
<keyword evidence="10" id="KW-1185">Reference proteome</keyword>
<comment type="function">
    <text evidence="6">Specifically catalyzes the NAD or NADP-dependent dehydrogenation of L-aspartate to iminoaspartate.</text>
</comment>
<evidence type="ECO:0000256" key="2">
    <source>
        <dbReference type="ARBA" id="ARBA00022642"/>
    </source>
</evidence>
<dbReference type="Gene3D" id="3.40.50.720">
    <property type="entry name" value="NAD(P)-binding Rossmann-like Domain"/>
    <property type="match status" value="1"/>
</dbReference>
<name>A0ABY4ALK4_9BURK</name>
<keyword evidence="3 6" id="KW-0521">NADP</keyword>
<dbReference type="PIRSF" id="PIRSF005227">
    <property type="entry name" value="Asp_dh_NAD_syn"/>
    <property type="match status" value="1"/>
</dbReference>
<evidence type="ECO:0000256" key="3">
    <source>
        <dbReference type="ARBA" id="ARBA00022857"/>
    </source>
</evidence>
<dbReference type="Proteomes" id="UP000831607">
    <property type="component" value="Chromosome"/>
</dbReference>
<evidence type="ECO:0000256" key="6">
    <source>
        <dbReference type="HAMAP-Rule" id="MF_01265"/>
    </source>
</evidence>
<keyword evidence="4 6" id="KW-0560">Oxidoreductase</keyword>
<dbReference type="PANTHER" id="PTHR31873">
    <property type="entry name" value="L-ASPARTATE DEHYDROGENASE-RELATED"/>
    <property type="match status" value="1"/>
</dbReference>
<dbReference type="HAMAP" id="MF_01265">
    <property type="entry name" value="NadX"/>
    <property type="match status" value="1"/>
</dbReference>
<dbReference type="EMBL" id="CP063982">
    <property type="protein sequence ID" value="UOD50933.1"/>
    <property type="molecule type" value="Genomic_DNA"/>
</dbReference>
<dbReference type="PANTHER" id="PTHR31873:SF6">
    <property type="entry name" value="ASPARTATE DEHYDROGENASE DOMAIN-CONTAINING PROTEIN"/>
    <property type="match status" value="1"/>
</dbReference>
<feature type="active site" evidence="6">
    <location>
        <position position="229"/>
    </location>
</feature>
<dbReference type="InterPro" id="IPR002811">
    <property type="entry name" value="Asp_DH"/>
</dbReference>
<evidence type="ECO:0000259" key="8">
    <source>
        <dbReference type="Pfam" id="PF03447"/>
    </source>
</evidence>